<proteinExistence type="predicted"/>
<reference evidence="2 3" key="1">
    <citation type="journal article" date="2015" name="Genome Announc.">
        <title>Complete Genome Sequence of the Type Strain Corynebacterium mustelae DSM 45274, Isolated from Various Tissues of a Male Ferret with Lethal Sepsis.</title>
        <authorList>
            <person name="Ruckert C."/>
            <person name="Eimer J."/>
            <person name="Winkler A."/>
            <person name="Tauch A."/>
        </authorList>
    </citation>
    <scope>NUCLEOTIDE SEQUENCE [LARGE SCALE GENOMIC DNA]</scope>
    <source>
        <strain evidence="2 3">DSM 45274</strain>
    </source>
</reference>
<evidence type="ECO:0000256" key="1">
    <source>
        <dbReference type="SAM" id="Phobius"/>
    </source>
</evidence>
<feature type="transmembrane region" description="Helical" evidence="1">
    <location>
        <begin position="224"/>
        <end position="248"/>
    </location>
</feature>
<feature type="transmembrane region" description="Helical" evidence="1">
    <location>
        <begin position="177"/>
        <end position="197"/>
    </location>
</feature>
<feature type="transmembrane region" description="Helical" evidence="1">
    <location>
        <begin position="103"/>
        <end position="125"/>
    </location>
</feature>
<keyword evidence="1" id="KW-1133">Transmembrane helix</keyword>
<evidence type="ECO:0000313" key="2">
    <source>
        <dbReference type="EMBL" id="AKK07001.1"/>
    </source>
</evidence>
<protein>
    <submittedName>
        <fullName evidence="2">ABC-2 family transporter protein</fullName>
    </submittedName>
</protein>
<gene>
    <name evidence="2" type="ORF">CMUST_13535</name>
</gene>
<keyword evidence="1" id="KW-0472">Membrane</keyword>
<reference evidence="3" key="2">
    <citation type="submission" date="2015-05" db="EMBL/GenBank/DDBJ databases">
        <title>Complete genome sequence of Corynebacterium mustelae DSM 45274, isolated from various tissues of a male ferret with lethal sepsis.</title>
        <authorList>
            <person name="Ruckert C."/>
            <person name="Albersmeier A."/>
            <person name="Winkler A."/>
            <person name="Tauch A."/>
        </authorList>
    </citation>
    <scope>NUCLEOTIDE SEQUENCE [LARGE SCALE GENOMIC DNA]</scope>
    <source>
        <strain evidence="3">DSM 45274</strain>
    </source>
</reference>
<organism evidence="2 3">
    <name type="scientific">Corynebacterium mustelae</name>
    <dbReference type="NCBI Taxonomy" id="571915"/>
    <lineage>
        <taxon>Bacteria</taxon>
        <taxon>Bacillati</taxon>
        <taxon>Actinomycetota</taxon>
        <taxon>Actinomycetes</taxon>
        <taxon>Mycobacteriales</taxon>
        <taxon>Corynebacteriaceae</taxon>
        <taxon>Corynebacterium</taxon>
    </lineage>
</organism>
<feature type="transmembrane region" description="Helical" evidence="1">
    <location>
        <begin position="150"/>
        <end position="170"/>
    </location>
</feature>
<feature type="transmembrane region" description="Helical" evidence="1">
    <location>
        <begin position="56"/>
        <end position="76"/>
    </location>
</feature>
<feature type="transmembrane region" description="Helical" evidence="1">
    <location>
        <begin position="16"/>
        <end position="36"/>
    </location>
</feature>
<dbReference type="EMBL" id="CP011542">
    <property type="protein sequence ID" value="AKK07001.1"/>
    <property type="molecule type" value="Genomic_DNA"/>
</dbReference>
<dbReference type="STRING" id="571915.CMUST_13535"/>
<dbReference type="AlphaFoldDB" id="A0A0G3H0R1"/>
<sequence>MKTFISEWTKLTTTNAIYWTTALFIFMAVGFAALAGSQVEPDPLVFNIPILYADKVVTAIAALGTFVVSVQAIMVVTAEYRHNYQSVTFMATPNRIVVALAKWLLYSIIVAIVTFITVILCFYMAKTTATEAASATLEVWRDDNARRIMWTYPLTLVLLVTFSQGVAWLLRQTAGAVALMSLWILALEGILSLLPHIGEYVKQYGPMSNMTAFLLKEPIVDGPWGVYGSGIYFACWAIVVFLIGVGVLKSRDA</sequence>
<dbReference type="RefSeq" id="WP_047262917.1">
    <property type="nucleotide sequence ID" value="NZ_CP011542.1"/>
</dbReference>
<accession>A0A0G3H0R1</accession>
<dbReference type="PATRIC" id="fig|571915.4.peg.2905"/>
<name>A0A0G3H0R1_9CORY</name>
<keyword evidence="1" id="KW-0812">Transmembrane</keyword>
<evidence type="ECO:0000313" key="3">
    <source>
        <dbReference type="Proteomes" id="UP000035199"/>
    </source>
</evidence>
<dbReference type="OrthoDB" id="4420358at2"/>
<dbReference type="KEGG" id="cmv:CMUST_13535"/>
<keyword evidence="3" id="KW-1185">Reference proteome</keyword>
<dbReference type="Proteomes" id="UP000035199">
    <property type="component" value="Chromosome"/>
</dbReference>